<evidence type="ECO:0000256" key="3">
    <source>
        <dbReference type="ARBA" id="ARBA00022989"/>
    </source>
</evidence>
<keyword evidence="3" id="KW-1133">Transmembrane helix</keyword>
<keyword evidence="7" id="KW-1185">Reference proteome</keyword>
<evidence type="ECO:0000256" key="2">
    <source>
        <dbReference type="ARBA" id="ARBA00022692"/>
    </source>
</evidence>
<feature type="compositionally biased region" description="Basic residues" evidence="5">
    <location>
        <begin position="168"/>
        <end position="177"/>
    </location>
</feature>
<feature type="compositionally biased region" description="Polar residues" evidence="5">
    <location>
        <begin position="145"/>
        <end position="156"/>
    </location>
</feature>
<evidence type="ECO:0000256" key="4">
    <source>
        <dbReference type="ARBA" id="ARBA00023136"/>
    </source>
</evidence>
<dbReference type="Proteomes" id="UP000237846">
    <property type="component" value="Unassembled WGS sequence"/>
</dbReference>
<protein>
    <submittedName>
        <fullName evidence="6">Putative membrane protein YphA (DoxX/SURF4 family)</fullName>
    </submittedName>
</protein>
<sequence>MLAVPFVLSGVQQLREPGPPADALAPVLRRLSGRYPWVPDDPETVVRLQGALGVAGGALLLLGWNRRLACAALAVHMVPNLLVEYRLRGEDGERKGGSDRLARDLGLLGAVLMVATEPKKRPSSLRRGAGELSKNVSKGAEDLSKSVSKNARNVSKSVRGGTREVRARSRRTVRRARTGAERLLPR</sequence>
<comment type="caution">
    <text evidence="6">The sequence shown here is derived from an EMBL/GenBank/DDBJ whole genome shotgun (WGS) entry which is preliminary data.</text>
</comment>
<reference evidence="6 7" key="1">
    <citation type="submission" date="2018-03" db="EMBL/GenBank/DDBJ databases">
        <title>Genomic Encyclopedia of Archaeal and Bacterial Type Strains, Phase II (KMG-II): from individual species to whole genera.</title>
        <authorList>
            <person name="Goeker M."/>
        </authorList>
    </citation>
    <scope>NUCLEOTIDE SEQUENCE [LARGE SCALE GENOMIC DNA]</scope>
    <source>
        <strain evidence="6 7">DSM 45601</strain>
    </source>
</reference>
<organism evidence="6 7">
    <name type="scientific">Allonocardiopsis opalescens</name>
    <dbReference type="NCBI Taxonomy" id="1144618"/>
    <lineage>
        <taxon>Bacteria</taxon>
        <taxon>Bacillati</taxon>
        <taxon>Actinomycetota</taxon>
        <taxon>Actinomycetes</taxon>
        <taxon>Streptosporangiales</taxon>
        <taxon>Allonocardiopsis</taxon>
    </lineage>
</organism>
<feature type="region of interest" description="Disordered" evidence="5">
    <location>
        <begin position="119"/>
        <end position="186"/>
    </location>
</feature>
<evidence type="ECO:0000313" key="6">
    <source>
        <dbReference type="EMBL" id="PRY02043.1"/>
    </source>
</evidence>
<comment type="subcellular location">
    <subcellularLocation>
        <location evidence="1">Membrane</location>
        <topology evidence="1">Multi-pass membrane protein</topology>
    </subcellularLocation>
</comment>
<dbReference type="GO" id="GO:0016020">
    <property type="term" value="C:membrane"/>
    <property type="evidence" value="ECO:0007669"/>
    <property type="project" value="UniProtKB-SubCell"/>
</dbReference>
<dbReference type="InterPro" id="IPR032808">
    <property type="entry name" value="DoxX"/>
</dbReference>
<proteinExistence type="predicted"/>
<name>A0A2T0QDW8_9ACTN</name>
<dbReference type="AlphaFoldDB" id="A0A2T0QDW8"/>
<dbReference type="EMBL" id="PVZC01000001">
    <property type="protein sequence ID" value="PRY02043.1"/>
    <property type="molecule type" value="Genomic_DNA"/>
</dbReference>
<keyword evidence="4" id="KW-0472">Membrane</keyword>
<gene>
    <name evidence="6" type="ORF">CLV72_101643</name>
</gene>
<accession>A0A2T0QDW8</accession>
<evidence type="ECO:0000256" key="1">
    <source>
        <dbReference type="ARBA" id="ARBA00004141"/>
    </source>
</evidence>
<evidence type="ECO:0000256" key="5">
    <source>
        <dbReference type="SAM" id="MobiDB-lite"/>
    </source>
</evidence>
<evidence type="ECO:0000313" key="7">
    <source>
        <dbReference type="Proteomes" id="UP000237846"/>
    </source>
</evidence>
<dbReference type="Pfam" id="PF07681">
    <property type="entry name" value="DoxX"/>
    <property type="match status" value="1"/>
</dbReference>
<keyword evidence="2" id="KW-0812">Transmembrane</keyword>